<dbReference type="GeneID" id="54361864"/>
<name>A0A6J3MFJ0_9PEZI</name>
<comment type="similarity">
    <text evidence="2">Belongs to the CSC1 (TC 1.A.17) family.</text>
</comment>
<dbReference type="Pfam" id="PF14703">
    <property type="entry name" value="PHM7_cyt"/>
    <property type="match status" value="1"/>
</dbReference>
<evidence type="ECO:0000259" key="12">
    <source>
        <dbReference type="Pfam" id="PF14703"/>
    </source>
</evidence>
<keyword evidence="6 9" id="KW-0472">Membrane</keyword>
<comment type="subcellular location">
    <subcellularLocation>
        <location evidence="1">Membrane</location>
        <topology evidence="1">Multi-pass membrane protein</topology>
    </subcellularLocation>
</comment>
<evidence type="ECO:0000256" key="2">
    <source>
        <dbReference type="ARBA" id="ARBA00007779"/>
    </source>
</evidence>
<reference evidence="14" key="2">
    <citation type="submission" date="2020-04" db="EMBL/GenBank/DDBJ databases">
        <authorList>
            <consortium name="NCBI Genome Project"/>
        </authorList>
    </citation>
    <scope>NUCLEOTIDE SEQUENCE</scope>
    <source>
        <strain evidence="14">CBS 342.82</strain>
    </source>
</reference>
<feature type="coiled-coil region" evidence="7">
    <location>
        <begin position="318"/>
        <end position="345"/>
    </location>
</feature>
<feature type="transmembrane region" description="Helical" evidence="9">
    <location>
        <begin position="687"/>
        <end position="705"/>
    </location>
</feature>
<feature type="transmembrane region" description="Helical" evidence="9">
    <location>
        <begin position="401"/>
        <end position="428"/>
    </location>
</feature>
<evidence type="ECO:0000259" key="11">
    <source>
        <dbReference type="Pfam" id="PF13967"/>
    </source>
</evidence>
<feature type="transmembrane region" description="Helical" evidence="9">
    <location>
        <begin position="448"/>
        <end position="468"/>
    </location>
</feature>
<keyword evidence="5 9" id="KW-1133">Transmembrane helix</keyword>
<evidence type="ECO:0000256" key="9">
    <source>
        <dbReference type="SAM" id="Phobius"/>
    </source>
</evidence>
<dbReference type="GO" id="GO:0005886">
    <property type="term" value="C:plasma membrane"/>
    <property type="evidence" value="ECO:0007669"/>
    <property type="project" value="TreeGrafter"/>
</dbReference>
<keyword evidence="13" id="KW-1185">Reference proteome</keyword>
<dbReference type="AlphaFoldDB" id="A0A6J3MFJ0"/>
<gene>
    <name evidence="14" type="ORF">K489DRAFT_377037</name>
</gene>
<feature type="compositionally biased region" description="Polar residues" evidence="8">
    <location>
        <begin position="880"/>
        <end position="896"/>
    </location>
</feature>
<reference evidence="14" key="3">
    <citation type="submission" date="2025-08" db="UniProtKB">
        <authorList>
            <consortium name="RefSeq"/>
        </authorList>
    </citation>
    <scope>IDENTIFICATION</scope>
    <source>
        <strain evidence="14">CBS 342.82</strain>
    </source>
</reference>
<dbReference type="Pfam" id="PF13967">
    <property type="entry name" value="RSN1_TM"/>
    <property type="match status" value="1"/>
</dbReference>
<feature type="region of interest" description="Disordered" evidence="8">
    <location>
        <begin position="873"/>
        <end position="964"/>
    </location>
</feature>
<keyword evidence="7" id="KW-0175">Coiled coil</keyword>
<evidence type="ECO:0000313" key="13">
    <source>
        <dbReference type="Proteomes" id="UP000504637"/>
    </source>
</evidence>
<organism evidence="14">
    <name type="scientific">Dissoconium aciculare CBS 342.82</name>
    <dbReference type="NCBI Taxonomy" id="1314786"/>
    <lineage>
        <taxon>Eukaryota</taxon>
        <taxon>Fungi</taxon>
        <taxon>Dikarya</taxon>
        <taxon>Ascomycota</taxon>
        <taxon>Pezizomycotina</taxon>
        <taxon>Dothideomycetes</taxon>
        <taxon>Dothideomycetidae</taxon>
        <taxon>Mycosphaerellales</taxon>
        <taxon>Dissoconiaceae</taxon>
        <taxon>Dissoconium</taxon>
    </lineage>
</organism>
<evidence type="ECO:0000256" key="4">
    <source>
        <dbReference type="ARBA" id="ARBA00022692"/>
    </source>
</evidence>
<proteinExistence type="inferred from homology"/>
<dbReference type="Pfam" id="PF02714">
    <property type="entry name" value="RSN1_7TM"/>
    <property type="match status" value="1"/>
</dbReference>
<evidence type="ECO:0000256" key="8">
    <source>
        <dbReference type="SAM" id="MobiDB-lite"/>
    </source>
</evidence>
<accession>A0A6J3MFJ0</accession>
<dbReference type="InterPro" id="IPR045122">
    <property type="entry name" value="Csc1-like"/>
</dbReference>
<dbReference type="RefSeq" id="XP_033463644.1">
    <property type="nucleotide sequence ID" value="XM_033604064.1"/>
</dbReference>
<dbReference type="OrthoDB" id="2150324at2759"/>
<keyword evidence="3" id="KW-0813">Transport</keyword>
<dbReference type="PANTHER" id="PTHR13018:SF149">
    <property type="entry name" value="DOMAIN PROTEIN, PUTATIVE (AFU_ORTHOLOGUE AFUA_3G11660)-RELATED"/>
    <property type="match status" value="1"/>
</dbReference>
<dbReference type="GO" id="GO:0005227">
    <property type="term" value="F:calcium-activated cation channel activity"/>
    <property type="evidence" value="ECO:0007669"/>
    <property type="project" value="InterPro"/>
</dbReference>
<evidence type="ECO:0000313" key="14">
    <source>
        <dbReference type="RefSeq" id="XP_033463644.1"/>
    </source>
</evidence>
<feature type="transmembrane region" description="Helical" evidence="9">
    <location>
        <begin position="124"/>
        <end position="144"/>
    </location>
</feature>
<feature type="compositionally biased region" description="Low complexity" evidence="8">
    <location>
        <begin position="913"/>
        <end position="933"/>
    </location>
</feature>
<evidence type="ECO:0000256" key="3">
    <source>
        <dbReference type="ARBA" id="ARBA00022448"/>
    </source>
</evidence>
<feature type="domain" description="CSC1/OSCA1-like cytosolic" evidence="12">
    <location>
        <begin position="222"/>
        <end position="388"/>
    </location>
</feature>
<reference evidence="14" key="1">
    <citation type="submission" date="2020-01" db="EMBL/GenBank/DDBJ databases">
        <authorList>
            <consortium name="DOE Joint Genome Institute"/>
            <person name="Haridas S."/>
            <person name="Albert R."/>
            <person name="Binder M."/>
            <person name="Bloem J."/>
            <person name="Labutti K."/>
            <person name="Salamov A."/>
            <person name="Andreopoulos B."/>
            <person name="Baker S.E."/>
            <person name="Barry K."/>
            <person name="Bills G."/>
            <person name="Bluhm B.H."/>
            <person name="Cannon C."/>
            <person name="Castanera R."/>
            <person name="Culley D.E."/>
            <person name="Daum C."/>
            <person name="Ezra D."/>
            <person name="Gonzalez J.B."/>
            <person name="Henrissat B."/>
            <person name="Kuo A."/>
            <person name="Liang C."/>
            <person name="Lipzen A."/>
            <person name="Lutzoni F."/>
            <person name="Magnuson J."/>
            <person name="Mondo S."/>
            <person name="Nolan M."/>
            <person name="Ohm R."/>
            <person name="Pangilinan J."/>
            <person name="Park H.-J."/>
            <person name="Ramirez L."/>
            <person name="Alfaro M."/>
            <person name="Sun H."/>
            <person name="Tritt A."/>
            <person name="Yoshinaga Y."/>
            <person name="Zwiers L.-H."/>
            <person name="Turgeon B.G."/>
            <person name="Goodwin S.B."/>
            <person name="Spatafora J.W."/>
            <person name="Crous P.W."/>
            <person name="Grigoriev I.V."/>
        </authorList>
    </citation>
    <scope>NUCLEOTIDE SEQUENCE</scope>
    <source>
        <strain evidence="14">CBS 342.82</strain>
    </source>
</reference>
<evidence type="ECO:0000256" key="7">
    <source>
        <dbReference type="SAM" id="Coils"/>
    </source>
</evidence>
<feature type="domain" description="CSC1/OSCA1-like 7TM region" evidence="10">
    <location>
        <begin position="399"/>
        <end position="674"/>
    </location>
</feature>
<sequence>MDLVELVHHVVPRQDQGTGNTFLDTIGNASKQKIDGKAALFSFGVSASVGIFFVIVFCFVRPHNNVVYAPRAKYADSKHAPPPVTRGLFGWLKPLITTKETELIEKIGLDATIFLRCARMLRNIFAVLSVIGCGILIPVNIVAYNKSPVEQPPPNTDRIDTGFKMMTPVFLYKDFELAWAYVVVAWLFDIVICFFLWINYRVVARFRQQYFESSEYRNSLHARTLMITDIPKELRTDEGITRIIEGAGGSRETPRAAVARNVKDLPELVEEYEDLVKSLEKVLARYLKNPDKLPATRPLCKPSSKDKSYTKGQKVDAIEYLTNRIKHLEMEIEQVRESVDKRNALPFGFASFQDIAEAHAVAYATQKKAPQGTTISLATKPNDLIWSNLPLLKQDRRWRTIVNAMWITLLTVVFIIPNILIVIFLANLSNLAAVWPAFQKTYSYNDKFWSAVQGILAPAITFLIYLYLPSIFRRIRVKAGDVTKTSRERHVTGALFAFFVFNQLIGFSLFATVWSYIMEFTKHEDVTHTNLASNIIIQMSSMSAYWVSFLLQRNLGATIDLIQLLRLTYGSFERRFLSPTPREQIEASAPQPFDYASYYNYLLFYSAAAFVMAAIQPIVLVIVAVYFSFDCFVKKYMLMYIFITKNESGGMFWRMVFNRVLAFMLLGNILVALVVLQLSFYEANWPKLAALAPLPILVIAFKFYCVRTYDQGMHFYQQGTPLQDPEHMSGMDKKKAIKRDKVGVRFGNPVLYRPLITPMVSSKAQHLLKSIYSGRTSVDVAQLRNGGYSDVYMDPMDPRNPGKGAKSPSAPFEIVNEDEMDFEHFKNRAEFRDAAGGNGQLFGHAADVIRPGTPSSTMTGLTRATTVDSFEDFHHRKDSNGSSSAGYHSRGGSNANFAPGGKYSHMRDDSNATSLGRSRSGSRGSDTTRVGGTEYPRGYHQTPSALREHSPAPSQDGGIAGFRPDYSRAASREVLVSGAADMGQAPMRVPLPTSAMNPATQYNQLPYQPQPQHPNHLYASNPYADSPGVTPLSDGGAAPGGGDDTSYEYFRRGRMSER</sequence>
<feature type="transmembrane region" description="Helical" evidence="9">
    <location>
        <begin position="660"/>
        <end position="681"/>
    </location>
</feature>
<feature type="region of interest" description="Disordered" evidence="8">
    <location>
        <begin position="984"/>
        <end position="1058"/>
    </location>
</feature>
<feature type="domain" description="CSC1/OSCA1-like N-terminal transmembrane" evidence="11">
    <location>
        <begin position="40"/>
        <end position="198"/>
    </location>
</feature>
<dbReference type="PANTHER" id="PTHR13018">
    <property type="entry name" value="PROBABLE MEMBRANE PROTEIN DUF221-RELATED"/>
    <property type="match status" value="1"/>
</dbReference>
<keyword evidence="4 9" id="KW-0812">Transmembrane</keyword>
<protein>
    <submittedName>
        <fullName evidence="14">DUF221-domain-containing protein</fullName>
    </submittedName>
</protein>
<evidence type="ECO:0000256" key="6">
    <source>
        <dbReference type="ARBA" id="ARBA00023136"/>
    </source>
</evidence>
<feature type="transmembrane region" description="Helical" evidence="9">
    <location>
        <begin position="602"/>
        <end position="629"/>
    </location>
</feature>
<dbReference type="InterPro" id="IPR032880">
    <property type="entry name" value="CSC1/OSCA1-like_N"/>
</dbReference>
<feature type="transmembrane region" description="Helical" evidence="9">
    <location>
        <begin position="494"/>
        <end position="517"/>
    </location>
</feature>
<feature type="transmembrane region" description="Helical" evidence="9">
    <location>
        <begin position="38"/>
        <end position="60"/>
    </location>
</feature>
<dbReference type="InterPro" id="IPR003864">
    <property type="entry name" value="CSC1/OSCA1-like_7TM"/>
</dbReference>
<evidence type="ECO:0000256" key="5">
    <source>
        <dbReference type="ARBA" id="ARBA00022989"/>
    </source>
</evidence>
<feature type="compositionally biased region" description="Basic and acidic residues" evidence="8">
    <location>
        <begin position="1049"/>
        <end position="1058"/>
    </location>
</feature>
<feature type="transmembrane region" description="Helical" evidence="9">
    <location>
        <begin position="178"/>
        <end position="198"/>
    </location>
</feature>
<evidence type="ECO:0000256" key="1">
    <source>
        <dbReference type="ARBA" id="ARBA00004141"/>
    </source>
</evidence>
<evidence type="ECO:0000259" key="10">
    <source>
        <dbReference type="Pfam" id="PF02714"/>
    </source>
</evidence>
<dbReference type="InterPro" id="IPR027815">
    <property type="entry name" value="CSC1/OSCA1-like_cyt"/>
</dbReference>
<dbReference type="Proteomes" id="UP000504637">
    <property type="component" value="Unplaced"/>
</dbReference>